<reference evidence="3" key="1">
    <citation type="submission" date="2014-11" db="EMBL/GenBank/DDBJ databases">
        <authorList>
            <person name="Otto D Thomas"/>
            <person name="Naeem Raeece"/>
        </authorList>
    </citation>
    <scope>NUCLEOTIDE SEQUENCE</scope>
</reference>
<feature type="transmembrane region" description="Helical" evidence="2">
    <location>
        <begin position="169"/>
        <end position="201"/>
    </location>
</feature>
<evidence type="ECO:0008006" key="4">
    <source>
        <dbReference type="Google" id="ProtNLM"/>
    </source>
</evidence>
<accession>A0A0G4HQ36</accession>
<dbReference type="EMBL" id="CDMZ01003434">
    <property type="protein sequence ID" value="CEM46360.1"/>
    <property type="molecule type" value="Genomic_DNA"/>
</dbReference>
<feature type="transmembrane region" description="Helical" evidence="2">
    <location>
        <begin position="48"/>
        <end position="66"/>
    </location>
</feature>
<keyword evidence="2" id="KW-1133">Transmembrane helix</keyword>
<feature type="region of interest" description="Disordered" evidence="1">
    <location>
        <begin position="228"/>
        <end position="281"/>
    </location>
</feature>
<evidence type="ECO:0000256" key="1">
    <source>
        <dbReference type="SAM" id="MobiDB-lite"/>
    </source>
</evidence>
<dbReference type="VEuPathDB" id="CryptoDB:Cvel_7871"/>
<evidence type="ECO:0000313" key="3">
    <source>
        <dbReference type="EMBL" id="CEM46360.1"/>
    </source>
</evidence>
<name>A0A0G4HQ36_9ALVE</name>
<dbReference type="AlphaFoldDB" id="A0A0G4HQ36"/>
<feature type="compositionally biased region" description="Gly residues" evidence="1">
    <location>
        <begin position="266"/>
        <end position="275"/>
    </location>
</feature>
<feature type="transmembrane region" description="Helical" evidence="2">
    <location>
        <begin position="86"/>
        <end position="110"/>
    </location>
</feature>
<keyword evidence="2" id="KW-0812">Transmembrane</keyword>
<gene>
    <name evidence="3" type="ORF">Cvel_7871</name>
</gene>
<proteinExistence type="predicted"/>
<organism evidence="3">
    <name type="scientific">Chromera velia CCMP2878</name>
    <dbReference type="NCBI Taxonomy" id="1169474"/>
    <lineage>
        <taxon>Eukaryota</taxon>
        <taxon>Sar</taxon>
        <taxon>Alveolata</taxon>
        <taxon>Colpodellida</taxon>
        <taxon>Chromeraceae</taxon>
        <taxon>Chromera</taxon>
    </lineage>
</organism>
<sequence length="281" mass="30814">MSTADHDGTPQTVPDFGLAGPHHDMEENFYEHLLEEDAACLRCVHTSWSLFQVLNFLIGMACLIAFTGDPPDFVAPLLRPGDGEYLLNHLSVLIFLLAVIAVEPLLLMLTGCTLSCIKCCRGTRAHKYSSVPMAGFFLALTGLTFYASFGVSLWLIISEVFGGKQRPPILVIVFLVCELAGSSVHVFSTLESVFAACRLWFTQIRIKYERQPTILSYRVDFQSDPKRNDPFSRAAHQRARSESVRGFRGSHMRSASAASSEQTGGQQQGGQGQGQGPVALV</sequence>
<protein>
    <recommendedName>
        <fullName evidence="4">Transmembrane protein</fullName>
    </recommendedName>
</protein>
<evidence type="ECO:0000256" key="2">
    <source>
        <dbReference type="SAM" id="Phobius"/>
    </source>
</evidence>
<feature type="transmembrane region" description="Helical" evidence="2">
    <location>
        <begin position="131"/>
        <end position="157"/>
    </location>
</feature>
<keyword evidence="2" id="KW-0472">Membrane</keyword>